<dbReference type="RefSeq" id="XP_019710360.1">
    <property type="nucleotide sequence ID" value="XM_019854801.2"/>
</dbReference>
<evidence type="ECO:0000313" key="5">
    <source>
        <dbReference type="RefSeq" id="XP_019710360.1"/>
    </source>
</evidence>
<evidence type="ECO:0000256" key="2">
    <source>
        <dbReference type="ARBA" id="ARBA00022679"/>
    </source>
</evidence>
<dbReference type="AlphaFoldDB" id="A0A6J0PR43"/>
<dbReference type="Gene3D" id="3.30.559.10">
    <property type="entry name" value="Chloramphenicol acetyltransferase-like domain"/>
    <property type="match status" value="2"/>
</dbReference>
<evidence type="ECO:0000256" key="1">
    <source>
        <dbReference type="ARBA" id="ARBA00009861"/>
    </source>
</evidence>
<proteinExistence type="inferred from homology"/>
<keyword evidence="3" id="KW-0012">Acyltransferase</keyword>
<evidence type="ECO:0000256" key="3">
    <source>
        <dbReference type="ARBA" id="ARBA00023315"/>
    </source>
</evidence>
<evidence type="ECO:0000313" key="4">
    <source>
        <dbReference type="Proteomes" id="UP000504607"/>
    </source>
</evidence>
<organism evidence="4 5">
    <name type="scientific">Elaeis guineensis var. tenera</name>
    <name type="common">Oil palm</name>
    <dbReference type="NCBI Taxonomy" id="51953"/>
    <lineage>
        <taxon>Eukaryota</taxon>
        <taxon>Viridiplantae</taxon>
        <taxon>Streptophyta</taxon>
        <taxon>Embryophyta</taxon>
        <taxon>Tracheophyta</taxon>
        <taxon>Spermatophyta</taxon>
        <taxon>Magnoliopsida</taxon>
        <taxon>Liliopsida</taxon>
        <taxon>Arecaceae</taxon>
        <taxon>Arecoideae</taxon>
        <taxon>Cocoseae</taxon>
        <taxon>Elaeidinae</taxon>
        <taxon>Elaeis</taxon>
    </lineage>
</organism>
<keyword evidence="4" id="KW-1185">Reference proteome</keyword>
<sequence length="458" mass="50189">MGEGKRGYAVTVHRKERVAAVLPLQEHWLSLSNLDLLLPPLDVGVFFCYEKLPGSPSFATMLSSLKGSLVQALVSYYPFAGEVVTNSTGEPELLCNNRGVDFIEAYADVELRELSLYKPDESLGGKLMPKKEGGVLCVQATELRCGGLVVACAFDHRIADAVSADMFLVAWAELATSKPVSRIPSFRRSLLNPRRPGRHDSFPDRLYAPISSLSRPPSPPPLQQPVVSRIYYITAEDVDSMQTAASAGGAAYRTKVEAFTAYLWRVLAKGTVSGDKPCRMGLVVDGRSRLDARAMANYFGNVLTLPYGTLSAAELGRMELPEVADAVHEFLRPAVTAEHFRGLVDWVESHRPEPAVARVYLEDEEGGMACIVSSGRRFPSSELEFGWGKPTLASYYFPWGGSAGFVMPTPSAKGNGDWVVYAYLLKDLVEVLEAQSPQVLRPLTPDYYLSLLKLEVVD</sequence>
<dbReference type="InterPro" id="IPR050317">
    <property type="entry name" value="Plant_Fungal_Acyltransferase"/>
</dbReference>
<dbReference type="FunCoup" id="A0A6J0PR43">
    <property type="interactions" value="2"/>
</dbReference>
<dbReference type="PANTHER" id="PTHR31642:SF266">
    <property type="entry name" value="HXXXD-TYPE ACYL-TRANSFERASE FAMILY PROTEIN"/>
    <property type="match status" value="1"/>
</dbReference>
<dbReference type="Proteomes" id="UP000504607">
    <property type="component" value="Chromosome 14"/>
</dbReference>
<comment type="similarity">
    <text evidence="1">Belongs to the plant acyltransferase family.</text>
</comment>
<dbReference type="GeneID" id="105057415"/>
<protein>
    <submittedName>
        <fullName evidence="5">Shikimate O-hydroxycinnamoyltransferase</fullName>
    </submittedName>
</protein>
<dbReference type="PANTHER" id="PTHR31642">
    <property type="entry name" value="TRICHOTHECENE 3-O-ACETYLTRANSFERASE"/>
    <property type="match status" value="1"/>
</dbReference>
<name>A0A6J0PR43_ELAGV</name>
<dbReference type="InterPro" id="IPR023213">
    <property type="entry name" value="CAT-like_dom_sf"/>
</dbReference>
<dbReference type="KEGG" id="egu:105057415"/>
<reference evidence="5" key="1">
    <citation type="submission" date="2025-08" db="UniProtKB">
        <authorList>
            <consortium name="RefSeq"/>
        </authorList>
    </citation>
    <scope>IDENTIFICATION</scope>
</reference>
<gene>
    <name evidence="5" type="primary">LOC105057415</name>
</gene>
<dbReference type="GO" id="GO:0016747">
    <property type="term" value="F:acyltransferase activity, transferring groups other than amino-acyl groups"/>
    <property type="evidence" value="ECO:0007669"/>
    <property type="project" value="TreeGrafter"/>
</dbReference>
<dbReference type="InParanoid" id="A0A6J0PR43"/>
<accession>A0A6J0PR43</accession>
<dbReference type="OrthoDB" id="1862401at2759"/>
<dbReference type="Pfam" id="PF02458">
    <property type="entry name" value="Transferase"/>
    <property type="match status" value="1"/>
</dbReference>
<keyword evidence="2" id="KW-0808">Transferase</keyword>